<dbReference type="Proteomes" id="UP000258309">
    <property type="component" value="Unassembled WGS sequence"/>
</dbReference>
<proteinExistence type="predicted"/>
<dbReference type="SMART" id="SM00668">
    <property type="entry name" value="CTLH"/>
    <property type="match status" value="1"/>
</dbReference>
<dbReference type="InterPro" id="IPR050618">
    <property type="entry name" value="Ubq-SigPath_Reg"/>
</dbReference>
<dbReference type="Pfam" id="PF08513">
    <property type="entry name" value="LisH"/>
    <property type="match status" value="1"/>
</dbReference>
<dbReference type="CDD" id="cd12909">
    <property type="entry name" value="SPRY_RanBP9_10"/>
    <property type="match status" value="1"/>
</dbReference>
<dbReference type="OMA" id="YGQQLRM"/>
<evidence type="ECO:0000259" key="4">
    <source>
        <dbReference type="PROSITE" id="PS50897"/>
    </source>
</evidence>
<dbReference type="InterPro" id="IPR006595">
    <property type="entry name" value="CTLH_C"/>
</dbReference>
<dbReference type="Gene3D" id="2.60.120.920">
    <property type="match status" value="1"/>
</dbReference>
<dbReference type="PANTHER" id="PTHR12864">
    <property type="entry name" value="RAN BINDING PROTEIN 9-RELATED"/>
    <property type="match status" value="1"/>
</dbReference>
<dbReference type="SMART" id="SM00757">
    <property type="entry name" value="CRA"/>
    <property type="match status" value="1"/>
</dbReference>
<dbReference type="PROSITE" id="PS50896">
    <property type="entry name" value="LISH"/>
    <property type="match status" value="1"/>
</dbReference>
<dbReference type="SMART" id="SM00667">
    <property type="entry name" value="LisH"/>
    <property type="match status" value="1"/>
</dbReference>
<comment type="function">
    <text evidence="1">Involved in the proteasome-dependent degradation of fructose-1,6-bisphosphatase.</text>
</comment>
<dbReference type="InterPro" id="IPR013320">
    <property type="entry name" value="ConA-like_dom_sf"/>
</dbReference>
<feature type="domain" description="B30.2/SPRY" evidence="3">
    <location>
        <begin position="191"/>
        <end position="382"/>
    </location>
</feature>
<evidence type="ECO:0000259" key="3">
    <source>
        <dbReference type="PROSITE" id="PS50188"/>
    </source>
</evidence>
<dbReference type="OrthoDB" id="25503at2759"/>
<reference evidence="5 6" key="1">
    <citation type="submission" date="2018-05" db="EMBL/GenBank/DDBJ databases">
        <title>Draft genome sequence of Scytalidium lignicola DSM 105466, a ubiquitous saprotrophic fungus.</title>
        <authorList>
            <person name="Buettner E."/>
            <person name="Gebauer A.M."/>
            <person name="Hofrichter M."/>
            <person name="Liers C."/>
            <person name="Kellner H."/>
        </authorList>
    </citation>
    <scope>NUCLEOTIDE SEQUENCE [LARGE SCALE GENOMIC DNA]</scope>
    <source>
        <strain evidence="5 6">DSM 105466</strain>
    </source>
</reference>
<dbReference type="PROSITE" id="PS50188">
    <property type="entry name" value="B302_SPRY"/>
    <property type="match status" value="1"/>
</dbReference>
<keyword evidence="6" id="KW-1185">Reference proteome</keyword>
<evidence type="ECO:0000313" key="5">
    <source>
        <dbReference type="EMBL" id="RFU34198.1"/>
    </source>
</evidence>
<dbReference type="InterPro" id="IPR013144">
    <property type="entry name" value="CRA_dom"/>
</dbReference>
<dbReference type="InterPro" id="IPR035782">
    <property type="entry name" value="SPRY_RanBP9/10"/>
</dbReference>
<feature type="domain" description="CTLH" evidence="4">
    <location>
        <begin position="520"/>
        <end position="577"/>
    </location>
</feature>
<protein>
    <submittedName>
        <fullName evidence="5">Uncharacterized protein</fullName>
    </submittedName>
</protein>
<dbReference type="Pfam" id="PF00622">
    <property type="entry name" value="SPRY"/>
    <property type="match status" value="1"/>
</dbReference>
<dbReference type="Pfam" id="PF10607">
    <property type="entry name" value="CTLH"/>
    <property type="match status" value="1"/>
</dbReference>
<feature type="region of interest" description="Disordered" evidence="2">
    <location>
        <begin position="1"/>
        <end position="23"/>
    </location>
</feature>
<dbReference type="AlphaFoldDB" id="A0A3E2HLC4"/>
<dbReference type="SMART" id="SM00449">
    <property type="entry name" value="SPRY"/>
    <property type="match status" value="1"/>
</dbReference>
<gene>
    <name evidence="5" type="ORF">B7463_g2112</name>
</gene>
<accession>A0A3E2HLC4</accession>
<feature type="region of interest" description="Disordered" evidence="2">
    <location>
        <begin position="152"/>
        <end position="176"/>
    </location>
</feature>
<dbReference type="InterPro" id="IPR043136">
    <property type="entry name" value="B30.2/SPRY_sf"/>
</dbReference>
<feature type="non-terminal residue" evidence="5">
    <location>
        <position position="750"/>
    </location>
</feature>
<comment type="caution">
    <text evidence="5">The sequence shown here is derived from an EMBL/GenBank/DDBJ whole genome shotgun (WGS) entry which is preliminary data.</text>
</comment>
<evidence type="ECO:0000313" key="6">
    <source>
        <dbReference type="Proteomes" id="UP000258309"/>
    </source>
</evidence>
<dbReference type="InterPro" id="IPR003877">
    <property type="entry name" value="SPRY_dom"/>
</dbReference>
<organism evidence="5 6">
    <name type="scientific">Scytalidium lignicola</name>
    <name type="common">Hyphomycete</name>
    <dbReference type="NCBI Taxonomy" id="5539"/>
    <lineage>
        <taxon>Eukaryota</taxon>
        <taxon>Fungi</taxon>
        <taxon>Dikarya</taxon>
        <taxon>Ascomycota</taxon>
        <taxon>Pezizomycotina</taxon>
        <taxon>Leotiomycetes</taxon>
        <taxon>Leotiomycetes incertae sedis</taxon>
        <taxon>Scytalidium</taxon>
    </lineage>
</organism>
<dbReference type="InterPro" id="IPR024964">
    <property type="entry name" value="CTLH/CRA"/>
</dbReference>
<dbReference type="InterPro" id="IPR006594">
    <property type="entry name" value="LisH"/>
</dbReference>
<dbReference type="InterPro" id="IPR001870">
    <property type="entry name" value="B30.2/SPRY"/>
</dbReference>
<dbReference type="STRING" id="5539.A0A3E2HLC4"/>
<feature type="compositionally biased region" description="Low complexity" evidence="2">
    <location>
        <begin position="161"/>
        <end position="176"/>
    </location>
</feature>
<dbReference type="SUPFAM" id="SSF49899">
    <property type="entry name" value="Concanavalin A-like lectins/glucanases"/>
    <property type="match status" value="1"/>
</dbReference>
<sequence length="750" mass="83525">MTNSYPSGSPGIPESNMPTGAPSFMQRRSSYASVVSGTAIATSQPYQQPLRSGAFSHLLNYQSDPMYDPTYSSRYDFRGYDLDGSLNGRPASWSRPGQLPSFSSAFGGITNGHGFQYGYTPFGGPHGDSFFIPSYLKGSTYVRKLEEAHKAKLAAHRDGPSTHSSQPGSLSTSTSSVNLQAKIAPSHRGMTYDLIEKAPPADDEALASLPSKWNTHDKHSGLEVLSDGLEVKFASAKSATDRDHEACAIRADYPMPPQCGIYYFEVTILSRKREESSIGIGFSSKNVPLSRIPGWEPDSWAYHGDDGQSFCCQSTGKHYGPPFSAGDVVGCGVNFRTGSAFFTKNGDHLGTAFREIKGKLFPSIGMKKSGEHIRVNFGQTPFVFDIDGMMSVRYHPFLPQLRPPASRPLFPGCRVYKITRPSGQVEGYYFIEQNKIWTNEEFQREKRQIRQNIETTSVAKLAPPLNETELIQSLVLQFLTHDGYVETARAFAEETHEEKKSLNLDPEAVIPGFDVKEDEDASHRQRIRTAVLDGDIDKALKHTTAYYPNVLRDNEHVYFRLKCRKFIEMIRQGAEMHNTTTNTTKKSTGHNGGWYDDIINHEMELDDHQEQSNNNWDKMNTEEIESDQVEYHNLLDDTLQYGQLLQAEFKDDPRREIKKALEDAFALMAYQDPLNAKGVAHLLDPSGRVAVAEELNSAILQSLGKSSTAALEQLYQQTSVLLEDLRESGGPGAFVNIDDYVRPSSSSNDF</sequence>
<dbReference type="EMBL" id="NCSJ02000024">
    <property type="protein sequence ID" value="RFU34198.1"/>
    <property type="molecule type" value="Genomic_DNA"/>
</dbReference>
<feature type="non-terminal residue" evidence="5">
    <location>
        <position position="1"/>
    </location>
</feature>
<name>A0A3E2HLC4_SCYLI</name>
<dbReference type="PROSITE" id="PS50897">
    <property type="entry name" value="CTLH"/>
    <property type="match status" value="1"/>
</dbReference>
<evidence type="ECO:0000256" key="1">
    <source>
        <dbReference type="ARBA" id="ARBA00002343"/>
    </source>
</evidence>
<evidence type="ECO:0000256" key="2">
    <source>
        <dbReference type="SAM" id="MobiDB-lite"/>
    </source>
</evidence>